<dbReference type="PANTHER" id="PTHR37450:SF1">
    <property type="entry name" value="CIPC PROTEIN"/>
    <property type="match status" value="1"/>
</dbReference>
<reference evidence="2" key="2">
    <citation type="submission" date="2013-12" db="EMBL/GenBank/DDBJ databases">
        <title>Evolution of pathogenesis and genome organization in the Tremellales.</title>
        <authorList>
            <person name="Cuomo C."/>
            <person name="Litvintseva A."/>
            <person name="Heitman J."/>
            <person name="Chen Y."/>
            <person name="Sun S."/>
            <person name="Springer D."/>
            <person name="Dromer F."/>
            <person name="Young S."/>
            <person name="Zeng Q."/>
            <person name="Chapman S."/>
            <person name="Gujja S."/>
            <person name="Saif S."/>
            <person name="Birren B."/>
        </authorList>
    </citation>
    <scope>NUCLEOTIDE SEQUENCE [LARGE SCALE GENOMIC DNA]</scope>
    <source>
        <strain evidence="2">BCC8398</strain>
    </source>
</reference>
<dbReference type="STRING" id="1296120.A0A1B9GP80"/>
<dbReference type="PANTHER" id="PTHR37450">
    <property type="entry name" value="CIPC PROTEIN"/>
    <property type="match status" value="1"/>
</dbReference>
<dbReference type="InterPro" id="IPR022234">
    <property type="entry name" value="DUF3759"/>
</dbReference>
<dbReference type="AlphaFoldDB" id="A0A1B9GP80"/>
<accession>A0A1B9GP80</accession>
<evidence type="ECO:0000313" key="1">
    <source>
        <dbReference type="EMBL" id="OCF32899.1"/>
    </source>
</evidence>
<sequence>MFEKLKARITSMNSSHPLARQRAEFLALKPDVGLEKKAHYTHDIVGAAAAYEAFELFQKHEAHESKLGQKITHARSKEIIVGLAEGRVVKLVEEKRLPFASEKEKVKFIGLAQKDAVRDAKRAIRESGMYEPHELEPIDNDEKHAAKIF</sequence>
<name>A0A1B9GP80_9TREE</name>
<dbReference type="Proteomes" id="UP000092666">
    <property type="component" value="Unassembled WGS sequence"/>
</dbReference>
<gene>
    <name evidence="1" type="ORF">I316_05536</name>
</gene>
<dbReference type="EMBL" id="KV700128">
    <property type="protein sequence ID" value="OCF32899.1"/>
    <property type="molecule type" value="Genomic_DNA"/>
</dbReference>
<organism evidence="1 2">
    <name type="scientific">Kwoniella heveanensis BCC8398</name>
    <dbReference type="NCBI Taxonomy" id="1296120"/>
    <lineage>
        <taxon>Eukaryota</taxon>
        <taxon>Fungi</taxon>
        <taxon>Dikarya</taxon>
        <taxon>Basidiomycota</taxon>
        <taxon>Agaricomycotina</taxon>
        <taxon>Tremellomycetes</taxon>
        <taxon>Tremellales</taxon>
        <taxon>Cryptococcaceae</taxon>
        <taxon>Kwoniella</taxon>
    </lineage>
</organism>
<evidence type="ECO:0000313" key="2">
    <source>
        <dbReference type="Proteomes" id="UP000092666"/>
    </source>
</evidence>
<evidence type="ECO:0008006" key="3">
    <source>
        <dbReference type="Google" id="ProtNLM"/>
    </source>
</evidence>
<dbReference type="OrthoDB" id="9895617at2759"/>
<protein>
    <recommendedName>
        <fullName evidence="3">CipC-like antibiotic response protein</fullName>
    </recommendedName>
</protein>
<proteinExistence type="predicted"/>
<keyword evidence="2" id="KW-1185">Reference proteome</keyword>
<reference evidence="1 2" key="1">
    <citation type="submission" date="2013-07" db="EMBL/GenBank/DDBJ databases">
        <title>The Genome Sequence of Cryptococcus heveanensis BCC8398.</title>
        <authorList>
            <consortium name="The Broad Institute Genome Sequencing Platform"/>
            <person name="Cuomo C."/>
            <person name="Litvintseva A."/>
            <person name="Chen Y."/>
            <person name="Heitman J."/>
            <person name="Sun S."/>
            <person name="Springer D."/>
            <person name="Dromer F."/>
            <person name="Young S.K."/>
            <person name="Zeng Q."/>
            <person name="Gargeya S."/>
            <person name="Fitzgerald M."/>
            <person name="Abouelleil A."/>
            <person name="Alvarado L."/>
            <person name="Berlin A.M."/>
            <person name="Chapman S.B."/>
            <person name="Dewar J."/>
            <person name="Goldberg J."/>
            <person name="Griggs A."/>
            <person name="Gujja S."/>
            <person name="Hansen M."/>
            <person name="Howarth C."/>
            <person name="Imamovic A."/>
            <person name="Larimer J."/>
            <person name="McCowan C."/>
            <person name="Murphy C."/>
            <person name="Pearson M."/>
            <person name="Priest M."/>
            <person name="Roberts A."/>
            <person name="Saif S."/>
            <person name="Shea T."/>
            <person name="Sykes S."/>
            <person name="Wortman J."/>
            <person name="Nusbaum C."/>
            <person name="Birren B."/>
        </authorList>
    </citation>
    <scope>NUCLEOTIDE SEQUENCE [LARGE SCALE GENOMIC DNA]</scope>
    <source>
        <strain evidence="1 2">BCC8398</strain>
    </source>
</reference>
<dbReference type="Pfam" id="PF12585">
    <property type="entry name" value="DUF3759"/>
    <property type="match status" value="1"/>
</dbReference>